<keyword evidence="1" id="KW-0812">Transmembrane</keyword>
<dbReference type="EMBL" id="SJON01000023">
    <property type="protein sequence ID" value="TCB81959.1"/>
    <property type="molecule type" value="Genomic_DNA"/>
</dbReference>
<organism evidence="2 3">
    <name type="scientific">Enterobacter quasihormaechei</name>
    <dbReference type="NCBI Taxonomy" id="2529382"/>
    <lineage>
        <taxon>Bacteria</taxon>
        <taxon>Pseudomonadati</taxon>
        <taxon>Pseudomonadota</taxon>
        <taxon>Gammaproteobacteria</taxon>
        <taxon>Enterobacterales</taxon>
        <taxon>Enterobacteriaceae</taxon>
        <taxon>Enterobacter</taxon>
    </lineage>
</organism>
<comment type="caution">
    <text evidence="2">The sequence shown here is derived from an EMBL/GenBank/DDBJ whole genome shotgun (WGS) entry which is preliminary data.</text>
</comment>
<protein>
    <submittedName>
        <fullName evidence="2">Uncharacterized protein</fullName>
    </submittedName>
</protein>
<dbReference type="RefSeq" id="WP_015572094.1">
    <property type="nucleotide sequence ID" value="NZ_SJON01000023.1"/>
</dbReference>
<sequence>MSANMARYPLLKILHNYRYILIPALVFTIELTVWAVLNLKGVGDMGWVSWRVCLLLSLFLVCFSDSAFNKLDGGFLMYGSVVPWGGMLIVASIYGFIQMNLNFLTLDLFYAGVFGSLAVQLVFTVIQCNCK</sequence>
<name>A0AAE8QTU0_9ENTR</name>
<gene>
    <name evidence="2" type="ORF">E0L16_20355</name>
</gene>
<dbReference type="Proteomes" id="UP000291623">
    <property type="component" value="Unassembled WGS sequence"/>
</dbReference>
<keyword evidence="1" id="KW-1133">Transmembrane helix</keyword>
<reference evidence="2 3" key="1">
    <citation type="submission" date="2019-02" db="EMBL/GenBank/DDBJ databases">
        <title>The draft genome of Enterobacter spp. strains.</title>
        <authorList>
            <person name="Wang C."/>
            <person name="Feng Y."/>
            <person name="Zong Z."/>
        </authorList>
    </citation>
    <scope>NUCLEOTIDE SEQUENCE [LARGE SCALE GENOMIC DNA]</scope>
    <source>
        <strain evidence="2 3">WCHEQ120003</strain>
    </source>
</reference>
<evidence type="ECO:0000256" key="1">
    <source>
        <dbReference type="SAM" id="Phobius"/>
    </source>
</evidence>
<proteinExistence type="predicted"/>
<evidence type="ECO:0000313" key="2">
    <source>
        <dbReference type="EMBL" id="TCB81959.1"/>
    </source>
</evidence>
<keyword evidence="1" id="KW-0472">Membrane</keyword>
<feature type="transmembrane region" description="Helical" evidence="1">
    <location>
        <begin position="109"/>
        <end position="126"/>
    </location>
</feature>
<dbReference type="AlphaFoldDB" id="A0AAE8QTU0"/>
<dbReference type="GeneID" id="92387133"/>
<feature type="transmembrane region" description="Helical" evidence="1">
    <location>
        <begin position="20"/>
        <end position="39"/>
    </location>
</feature>
<evidence type="ECO:0000313" key="3">
    <source>
        <dbReference type="Proteomes" id="UP000291623"/>
    </source>
</evidence>
<feature type="transmembrane region" description="Helical" evidence="1">
    <location>
        <begin position="45"/>
        <end position="63"/>
    </location>
</feature>
<feature type="transmembrane region" description="Helical" evidence="1">
    <location>
        <begin position="75"/>
        <end position="97"/>
    </location>
</feature>
<accession>A0AAE8QTU0</accession>